<dbReference type="GeneID" id="92208580"/>
<dbReference type="EMBL" id="OZ022408">
    <property type="protein sequence ID" value="CAK9439160.1"/>
    <property type="molecule type" value="Genomic_DNA"/>
</dbReference>
<feature type="transmembrane region" description="Helical" evidence="2">
    <location>
        <begin position="221"/>
        <end position="243"/>
    </location>
</feature>
<keyword evidence="2" id="KW-0812">Transmembrane</keyword>
<gene>
    <name evidence="3" type="ORF">LODBEIA_P33840</name>
</gene>
<feature type="transmembrane region" description="Helical" evidence="2">
    <location>
        <begin position="354"/>
        <end position="376"/>
    </location>
</feature>
<dbReference type="RefSeq" id="XP_066830322.1">
    <property type="nucleotide sequence ID" value="XM_066973488.1"/>
</dbReference>
<feature type="region of interest" description="Disordered" evidence="1">
    <location>
        <begin position="425"/>
        <end position="535"/>
    </location>
</feature>
<name>A0ABP0ZLY7_9ASCO</name>
<organism evidence="3 4">
    <name type="scientific">Lodderomyces beijingensis</name>
    <dbReference type="NCBI Taxonomy" id="1775926"/>
    <lineage>
        <taxon>Eukaryota</taxon>
        <taxon>Fungi</taxon>
        <taxon>Dikarya</taxon>
        <taxon>Ascomycota</taxon>
        <taxon>Saccharomycotina</taxon>
        <taxon>Pichiomycetes</taxon>
        <taxon>Debaryomycetaceae</taxon>
        <taxon>Candida/Lodderomyces clade</taxon>
        <taxon>Lodderomyces</taxon>
    </lineage>
</organism>
<evidence type="ECO:0000313" key="4">
    <source>
        <dbReference type="Proteomes" id="UP001497383"/>
    </source>
</evidence>
<feature type="transmembrane region" description="Helical" evidence="2">
    <location>
        <begin position="176"/>
        <end position="201"/>
    </location>
</feature>
<proteinExistence type="predicted"/>
<dbReference type="Proteomes" id="UP001497383">
    <property type="component" value="Chromosome 4"/>
</dbReference>
<keyword evidence="2" id="KW-0472">Membrane</keyword>
<accession>A0ABP0ZLY7</accession>
<reference evidence="3 4" key="1">
    <citation type="submission" date="2024-03" db="EMBL/GenBank/DDBJ databases">
        <authorList>
            <person name="Brejova B."/>
        </authorList>
    </citation>
    <scope>NUCLEOTIDE SEQUENCE [LARGE SCALE GENOMIC DNA]</scope>
    <source>
        <strain evidence="3 4">CBS 14171</strain>
    </source>
</reference>
<keyword evidence="4" id="KW-1185">Reference proteome</keyword>
<dbReference type="InterPro" id="IPR021460">
    <property type="entry name" value="DUF3112"/>
</dbReference>
<keyword evidence="2" id="KW-1133">Transmembrane helix</keyword>
<evidence type="ECO:0000256" key="1">
    <source>
        <dbReference type="SAM" id="MobiDB-lite"/>
    </source>
</evidence>
<evidence type="ECO:0000256" key="2">
    <source>
        <dbReference type="SAM" id="Phobius"/>
    </source>
</evidence>
<dbReference type="PANTHER" id="PTHR35184">
    <property type="entry name" value="YALI0C10208P"/>
    <property type="match status" value="1"/>
</dbReference>
<protein>
    <submittedName>
        <fullName evidence="3">Uncharacterized protein</fullName>
    </submittedName>
</protein>
<feature type="compositionally biased region" description="Basic and acidic residues" evidence="1">
    <location>
        <begin position="506"/>
        <end position="521"/>
    </location>
</feature>
<evidence type="ECO:0000313" key="3">
    <source>
        <dbReference type="EMBL" id="CAK9439160.1"/>
    </source>
</evidence>
<feature type="compositionally biased region" description="Acidic residues" evidence="1">
    <location>
        <begin position="468"/>
        <end position="491"/>
    </location>
</feature>
<sequence>MSELSGNEYYYTASTGLVHLIYSLTDGAALGSGIINLVGFAHNLIGPEVPPVIVTNAISILNNLFGSYPTRVDFIPSIVLSALFGLIMFAHIIVLVINESRGHHFYISYIWIVYSAMKVVGFALRARWSQDIIKVNLGLAGEVFLIVPTIIIVSANLILAQRLFTWRHPVGGSRKLFWGFVIVTYLFVLILIAITILASFVPYLNYISLRSYKSWIATVQFTSILVIVYSLTAVALIGLSFWLPTKKDELRYTYQPWWIESFAPFYFPEKGAAQRAAAGFMKRNSNHRHATRVIAATHHHFHSVKGLTNQRGDLKHNVSMGLLIITTTLILIGAIGRAIVVFQAREDRYKSPAASIWFMYVCWGIFEVIINVLYIVGRVDLRFYRPDRLPQEVRSIVTTDQSYYPSSDEEEDGFHRDKPETFAKLQDKSAPGCKQPRVVNKNSSNAYGGPQTESDDVYTYDPKYQDSTLDDDDSGNFYDDDEDVDDIDDWDFTVPKTAKVIISSSDEDHSKVNDYNKDKSSKRSGSSPDDSEFNF</sequence>
<feature type="transmembrane region" description="Helical" evidence="2">
    <location>
        <begin position="104"/>
        <end position="124"/>
    </location>
</feature>
<dbReference type="Pfam" id="PF11309">
    <property type="entry name" value="DUF3112"/>
    <property type="match status" value="1"/>
</dbReference>
<dbReference type="PANTHER" id="PTHR35184:SF1">
    <property type="entry name" value="INTEGRAL MEMBRANE PROTEIN"/>
    <property type="match status" value="1"/>
</dbReference>
<feature type="transmembrane region" description="Helical" evidence="2">
    <location>
        <begin position="144"/>
        <end position="164"/>
    </location>
</feature>
<feature type="transmembrane region" description="Helical" evidence="2">
    <location>
        <begin position="320"/>
        <end position="342"/>
    </location>
</feature>
<feature type="transmembrane region" description="Helical" evidence="2">
    <location>
        <begin position="74"/>
        <end position="97"/>
    </location>
</feature>